<reference evidence="2 3" key="1">
    <citation type="submission" date="2023-08" db="EMBL/GenBank/DDBJ databases">
        <title>Black Yeasts Isolated from many extreme environments.</title>
        <authorList>
            <person name="Coleine C."/>
            <person name="Stajich J.E."/>
            <person name="Selbmann L."/>
        </authorList>
    </citation>
    <scope>NUCLEOTIDE SEQUENCE [LARGE SCALE GENOMIC DNA]</scope>
    <source>
        <strain evidence="2 3">CCFEE 5910</strain>
    </source>
</reference>
<evidence type="ECO:0000313" key="3">
    <source>
        <dbReference type="Proteomes" id="UP001309876"/>
    </source>
</evidence>
<dbReference type="EMBL" id="JAVRRJ010000008">
    <property type="protein sequence ID" value="KAK5082446.1"/>
    <property type="molecule type" value="Genomic_DNA"/>
</dbReference>
<accession>A0AAN7SVV9</accession>
<protein>
    <submittedName>
        <fullName evidence="2">Uncharacterized protein</fullName>
    </submittedName>
</protein>
<keyword evidence="3" id="KW-1185">Reference proteome</keyword>
<organism evidence="2 3">
    <name type="scientific">Lithohypha guttulata</name>
    <dbReference type="NCBI Taxonomy" id="1690604"/>
    <lineage>
        <taxon>Eukaryota</taxon>
        <taxon>Fungi</taxon>
        <taxon>Dikarya</taxon>
        <taxon>Ascomycota</taxon>
        <taxon>Pezizomycotina</taxon>
        <taxon>Eurotiomycetes</taxon>
        <taxon>Chaetothyriomycetidae</taxon>
        <taxon>Chaetothyriales</taxon>
        <taxon>Trichomeriaceae</taxon>
        <taxon>Lithohypha</taxon>
    </lineage>
</organism>
<gene>
    <name evidence="2" type="ORF">LTR05_007593</name>
</gene>
<feature type="region of interest" description="Disordered" evidence="1">
    <location>
        <begin position="22"/>
        <end position="49"/>
    </location>
</feature>
<proteinExistence type="predicted"/>
<name>A0AAN7SVV9_9EURO</name>
<dbReference type="AlphaFoldDB" id="A0AAN7SVV9"/>
<sequence>MKELNRAHDEILSKKLWRLKPRPTKDVLREPSSLSTPRAPPSPGTEGGLNAFLRAYKVPGTPAPASSTPYKPYSRLAASSSSSADYKIKSQSTPDNSTTPFQLQNFAEYTILLANFIESKLHQPNSWPSPAQTGPQPRQKQIKIYELGFRDQPVVDSEVRDWDLTIMLKITGAANAARKIDGDVVQEWKRISWEEIRKGWAAMGAGWSVDEVWLVGREDAKKTGKGKGWRWNGVGVDTVL</sequence>
<dbReference type="Proteomes" id="UP001309876">
    <property type="component" value="Unassembled WGS sequence"/>
</dbReference>
<evidence type="ECO:0000256" key="1">
    <source>
        <dbReference type="SAM" id="MobiDB-lite"/>
    </source>
</evidence>
<comment type="caution">
    <text evidence="2">The sequence shown here is derived from an EMBL/GenBank/DDBJ whole genome shotgun (WGS) entry which is preliminary data.</text>
</comment>
<evidence type="ECO:0000313" key="2">
    <source>
        <dbReference type="EMBL" id="KAK5082446.1"/>
    </source>
</evidence>